<feature type="chain" id="PRO_5017622253" evidence="1">
    <location>
        <begin position="21"/>
        <end position="747"/>
    </location>
</feature>
<evidence type="ECO:0000259" key="2">
    <source>
        <dbReference type="Pfam" id="PF12969"/>
    </source>
</evidence>
<sequence length="747" mass="86061">MKIRSLHLAILLLLQLPLYAQKARDIRAYKERATQVRNEVWEWDIPAFLYGVKAKIDTTSSAIVVARHVDVKASSSRKMKNLGNSIRVERGKDLFYSNTFREMVKINDKAALEEYSQFSFRKFKNLNSYFHRGLATTIMGVRIIKPNGSIREVNVDEEVVNEQENGREKSKLAIPDLQVGDLIDYFVRVEEQKDVNSPVDDQMFVLGDDKPILQYSVHAEISDKYFVRYRTSNGAPDFIVKKDDDGAVFDLLIRNIPNLPVGLWMSPYRQIPMIRMSIAFGTRTEEGQVAGEIRKNPNAMEAKNVLLKEAQLTDKYFATLPSLAELKFQVKNLLDKYETNMHDEIPEDSLSFYAYYAFRYLAFYSVNASDKIVVGKSRNYSTPNNRRFLGYLYQVMQNLNIPVEYVFVVSRYGPGQNDFLTGSDYEIMLRTKTAKPVYITADGVFSNCSDLSSEYEGQKAPAIELKKSKRQYNEVGAFKDIEIGVSKPEQNAKTEQIAIAFDDNMQLLKMKRKTSIKGYLRSDEQKRLLRFEDYYEAERLALGIEKSFMEEFADSKRNRSLAEEYTSAFEKARTEQKDDFMDEIQEQFDIKPKDLIEYKIEKMGLRHTDPDLVYHTTFTLDGLVKKAGNNYILNAGKLIGEQLQIKPEQRNRKVDVYQPFARTFEYQIELTIPKGYTLEGVDKLNKSVDNECASFTVTSTVADGKLQLKVRKVYKHNFEPVAKWESLLQVLDAAVDFGNQKLLLKKA</sequence>
<protein>
    <submittedName>
        <fullName evidence="3">DUF3857 domain-containing protein</fullName>
    </submittedName>
</protein>
<evidence type="ECO:0000313" key="3">
    <source>
        <dbReference type="EMBL" id="RFS23961.1"/>
    </source>
</evidence>
<feature type="signal peptide" evidence="1">
    <location>
        <begin position="1"/>
        <end position="20"/>
    </location>
</feature>
<dbReference type="Gene3D" id="2.60.120.1130">
    <property type="match status" value="1"/>
</dbReference>
<dbReference type="Gene3D" id="2.60.40.3140">
    <property type="match status" value="1"/>
</dbReference>
<dbReference type="Proteomes" id="UP000260644">
    <property type="component" value="Unassembled WGS sequence"/>
</dbReference>
<evidence type="ECO:0000313" key="4">
    <source>
        <dbReference type="Proteomes" id="UP000260644"/>
    </source>
</evidence>
<proteinExistence type="predicted"/>
<dbReference type="OrthoDB" id="1153981at2"/>
<dbReference type="Pfam" id="PF12969">
    <property type="entry name" value="DUF3857"/>
    <property type="match status" value="1"/>
</dbReference>
<reference evidence="3 4" key="1">
    <citation type="submission" date="2018-07" db="EMBL/GenBank/DDBJ databases">
        <title>Chitinophaga K2CV101002-2 sp. nov., isolated from a monsoon evergreen broad-leaved forest soil.</title>
        <authorList>
            <person name="Lv Y."/>
        </authorList>
    </citation>
    <scope>NUCLEOTIDE SEQUENCE [LARGE SCALE GENOMIC DNA]</scope>
    <source>
        <strain evidence="3 4">GDMCC 1.1288</strain>
    </source>
</reference>
<name>A0A3E1YCM5_9BACT</name>
<dbReference type="RefSeq" id="WP_116975287.1">
    <property type="nucleotide sequence ID" value="NZ_QPMM01000003.1"/>
</dbReference>
<accession>A0A3E1YCM5</accession>
<evidence type="ECO:0000256" key="1">
    <source>
        <dbReference type="SAM" id="SignalP"/>
    </source>
</evidence>
<feature type="domain" description="DUF3857" evidence="2">
    <location>
        <begin position="98"/>
        <end position="255"/>
    </location>
</feature>
<keyword evidence="1" id="KW-0732">Signal</keyword>
<comment type="caution">
    <text evidence="3">The sequence shown here is derived from an EMBL/GenBank/DDBJ whole genome shotgun (WGS) entry which is preliminary data.</text>
</comment>
<organism evidence="3 4">
    <name type="scientific">Chitinophaga silvatica</name>
    <dbReference type="NCBI Taxonomy" id="2282649"/>
    <lineage>
        <taxon>Bacteria</taxon>
        <taxon>Pseudomonadati</taxon>
        <taxon>Bacteroidota</taxon>
        <taxon>Chitinophagia</taxon>
        <taxon>Chitinophagales</taxon>
        <taxon>Chitinophagaceae</taxon>
        <taxon>Chitinophaga</taxon>
    </lineage>
</organism>
<keyword evidence="4" id="KW-1185">Reference proteome</keyword>
<dbReference type="EMBL" id="QPMM01000003">
    <property type="protein sequence ID" value="RFS23961.1"/>
    <property type="molecule type" value="Genomic_DNA"/>
</dbReference>
<gene>
    <name evidence="3" type="ORF">DVR12_08745</name>
</gene>
<dbReference type="AlphaFoldDB" id="A0A3E1YCM5"/>
<dbReference type="InterPro" id="IPR024618">
    <property type="entry name" value="DUF3857"/>
</dbReference>